<dbReference type="GO" id="GO:0015074">
    <property type="term" value="P:DNA integration"/>
    <property type="evidence" value="ECO:0007669"/>
    <property type="project" value="InterPro"/>
</dbReference>
<dbReference type="InterPro" id="IPR036397">
    <property type="entry name" value="RNaseH_sf"/>
</dbReference>
<dbReference type="InterPro" id="IPR001584">
    <property type="entry name" value="Integrase_cat-core"/>
</dbReference>
<evidence type="ECO:0000256" key="1">
    <source>
        <dbReference type="SAM" id="MobiDB-lite"/>
    </source>
</evidence>
<dbReference type="EMBL" id="GEDG01002647">
    <property type="protein sequence ID" value="JAP35749.1"/>
    <property type="molecule type" value="Transcribed_RNA"/>
</dbReference>
<evidence type="ECO:0000259" key="2">
    <source>
        <dbReference type="PROSITE" id="PS50994"/>
    </source>
</evidence>
<name>A0A0V0IT42_SOLCH</name>
<dbReference type="Pfam" id="PF25597">
    <property type="entry name" value="SH3_retrovirus"/>
    <property type="match status" value="1"/>
</dbReference>
<dbReference type="Gene3D" id="3.30.420.10">
    <property type="entry name" value="Ribonuclease H-like superfamily/Ribonuclease H"/>
    <property type="match status" value="1"/>
</dbReference>
<reference evidence="3" key="1">
    <citation type="submission" date="2015-12" db="EMBL/GenBank/DDBJ databases">
        <title>Gene expression during late stages of embryo sac development: a critical building block for successful pollen-pistil interactions.</title>
        <authorList>
            <person name="Liu Y."/>
            <person name="Joly V."/>
            <person name="Sabar M."/>
            <person name="Matton D.P."/>
        </authorList>
    </citation>
    <scope>NUCLEOTIDE SEQUENCE</scope>
</reference>
<dbReference type="PANTHER" id="PTHR42648:SF18">
    <property type="entry name" value="RETROTRANSPOSON, UNCLASSIFIED-LIKE PROTEIN"/>
    <property type="match status" value="1"/>
</dbReference>
<dbReference type="PANTHER" id="PTHR42648">
    <property type="entry name" value="TRANSPOSASE, PUTATIVE-RELATED"/>
    <property type="match status" value="1"/>
</dbReference>
<dbReference type="InterPro" id="IPR039537">
    <property type="entry name" value="Retrotran_Ty1/copia-like"/>
</dbReference>
<dbReference type="InterPro" id="IPR012337">
    <property type="entry name" value="RNaseH-like_sf"/>
</dbReference>
<dbReference type="GO" id="GO:0003676">
    <property type="term" value="F:nucleic acid binding"/>
    <property type="evidence" value="ECO:0007669"/>
    <property type="project" value="InterPro"/>
</dbReference>
<dbReference type="AlphaFoldDB" id="A0A0V0IT42"/>
<dbReference type="InterPro" id="IPR057670">
    <property type="entry name" value="SH3_retrovirus"/>
</dbReference>
<organism evidence="3">
    <name type="scientific">Solanum chacoense</name>
    <name type="common">Chaco potato</name>
    <dbReference type="NCBI Taxonomy" id="4108"/>
    <lineage>
        <taxon>Eukaryota</taxon>
        <taxon>Viridiplantae</taxon>
        <taxon>Streptophyta</taxon>
        <taxon>Embryophyta</taxon>
        <taxon>Tracheophyta</taxon>
        <taxon>Spermatophyta</taxon>
        <taxon>Magnoliopsida</taxon>
        <taxon>eudicotyledons</taxon>
        <taxon>Gunneridae</taxon>
        <taxon>Pentapetalae</taxon>
        <taxon>asterids</taxon>
        <taxon>lamiids</taxon>
        <taxon>Solanales</taxon>
        <taxon>Solanaceae</taxon>
        <taxon>Solanoideae</taxon>
        <taxon>Solaneae</taxon>
        <taxon>Solanum</taxon>
    </lineage>
</organism>
<dbReference type="SUPFAM" id="SSF53098">
    <property type="entry name" value="Ribonuclease H-like"/>
    <property type="match status" value="1"/>
</dbReference>
<feature type="region of interest" description="Disordered" evidence="1">
    <location>
        <begin position="231"/>
        <end position="269"/>
    </location>
</feature>
<proteinExistence type="predicted"/>
<dbReference type="Pfam" id="PF00665">
    <property type="entry name" value="rve"/>
    <property type="match status" value="1"/>
</dbReference>
<feature type="domain" description="Integrase catalytic" evidence="2">
    <location>
        <begin position="1"/>
        <end position="154"/>
    </location>
</feature>
<protein>
    <submittedName>
        <fullName evidence="3">Putative ovule protein</fullName>
    </submittedName>
</protein>
<sequence>MWTNETASLSGKKYFVLFVDDLTRMTWVYFLSSKYQVFSVFKEFKAMVEMESGCKLKYIRSDNGTEYTSYQFSKYCKDLGIQQQFTVSYTPQQNGVSERKNRTVMEMARCMLAEKKMPKYFWAEAVNTAVYLLNRLPTRAVQDMTPFEAWKGIKPSARHLKVFGSVCYAHVPDAKRGKLDSKAELCVLLGYSTVAKGYKVYNVSSKKVFVSRDLVVDESSHYDWDQHTVVKNQDGSTSAATPNQQKGDTPSSPIAGTKNNSNVELTTDSPVLKTKSLAEVYE</sequence>
<dbReference type="PROSITE" id="PS50994">
    <property type="entry name" value="INTEGRASE"/>
    <property type="match status" value="1"/>
</dbReference>
<accession>A0A0V0IT42</accession>
<evidence type="ECO:0000313" key="3">
    <source>
        <dbReference type="EMBL" id="JAP35749.1"/>
    </source>
</evidence>